<sequence>MHTANQKARTSTLVPKRSLIYYISVELKGACDRITNIQKKKGTREQMFRLNAFISAFICH</sequence>
<evidence type="ECO:0000313" key="1">
    <source>
        <dbReference type="EMBL" id="JAH59400.1"/>
    </source>
</evidence>
<proteinExistence type="predicted"/>
<accession>A0A0E9U2K3</accession>
<organism evidence="1">
    <name type="scientific">Anguilla anguilla</name>
    <name type="common">European freshwater eel</name>
    <name type="synonym">Muraena anguilla</name>
    <dbReference type="NCBI Taxonomy" id="7936"/>
    <lineage>
        <taxon>Eukaryota</taxon>
        <taxon>Metazoa</taxon>
        <taxon>Chordata</taxon>
        <taxon>Craniata</taxon>
        <taxon>Vertebrata</taxon>
        <taxon>Euteleostomi</taxon>
        <taxon>Actinopterygii</taxon>
        <taxon>Neopterygii</taxon>
        <taxon>Teleostei</taxon>
        <taxon>Anguilliformes</taxon>
        <taxon>Anguillidae</taxon>
        <taxon>Anguilla</taxon>
    </lineage>
</organism>
<dbReference type="AlphaFoldDB" id="A0A0E9U2K3"/>
<reference evidence="1" key="1">
    <citation type="submission" date="2014-11" db="EMBL/GenBank/DDBJ databases">
        <authorList>
            <person name="Amaro Gonzalez C."/>
        </authorList>
    </citation>
    <scope>NUCLEOTIDE SEQUENCE</scope>
</reference>
<dbReference type="EMBL" id="GBXM01049177">
    <property type="protein sequence ID" value="JAH59400.1"/>
    <property type="molecule type" value="Transcribed_RNA"/>
</dbReference>
<name>A0A0E9U2K3_ANGAN</name>
<protein>
    <submittedName>
        <fullName evidence="1">Uncharacterized protein</fullName>
    </submittedName>
</protein>
<reference evidence="1" key="2">
    <citation type="journal article" date="2015" name="Fish Shellfish Immunol.">
        <title>Early steps in the European eel (Anguilla anguilla)-Vibrio vulnificus interaction in the gills: Role of the RtxA13 toxin.</title>
        <authorList>
            <person name="Callol A."/>
            <person name="Pajuelo D."/>
            <person name="Ebbesson L."/>
            <person name="Teles M."/>
            <person name="MacKenzie S."/>
            <person name="Amaro C."/>
        </authorList>
    </citation>
    <scope>NUCLEOTIDE SEQUENCE</scope>
</reference>